<gene>
    <name evidence="3" type="ORF">FHS89_001844</name>
</gene>
<evidence type="ECO:0000313" key="4">
    <source>
        <dbReference type="Proteomes" id="UP000553766"/>
    </source>
</evidence>
<dbReference type="Pfam" id="PF11014">
    <property type="entry name" value="DUF2852"/>
    <property type="match status" value="1"/>
</dbReference>
<feature type="transmembrane region" description="Helical" evidence="2">
    <location>
        <begin position="22"/>
        <end position="47"/>
    </location>
</feature>
<feature type="region of interest" description="Disordered" evidence="1">
    <location>
        <begin position="108"/>
        <end position="130"/>
    </location>
</feature>
<dbReference type="Proteomes" id="UP000553766">
    <property type="component" value="Unassembled WGS sequence"/>
</dbReference>
<keyword evidence="2" id="KW-1133">Transmembrane helix</keyword>
<evidence type="ECO:0000256" key="1">
    <source>
        <dbReference type="SAM" id="MobiDB-lite"/>
    </source>
</evidence>
<comment type="caution">
    <text evidence="3">The sequence shown here is derived from an EMBL/GenBank/DDBJ whole genome shotgun (WGS) entry which is preliminary data.</text>
</comment>
<dbReference type="AlphaFoldDB" id="A0A840WZF2"/>
<protein>
    <recommendedName>
        <fullName evidence="5">DUF2852 domain-containing protein</fullName>
    </recommendedName>
</protein>
<proteinExistence type="predicted"/>
<reference evidence="3 4" key="1">
    <citation type="submission" date="2020-08" db="EMBL/GenBank/DDBJ databases">
        <title>Genomic Encyclopedia of Type Strains, Phase IV (KMG-IV): sequencing the most valuable type-strain genomes for metagenomic binning, comparative biology and taxonomic classification.</title>
        <authorList>
            <person name="Goeker M."/>
        </authorList>
    </citation>
    <scope>NUCLEOTIDE SEQUENCE [LARGE SCALE GENOMIC DNA]</scope>
    <source>
        <strain evidence="3 4">DSM 103377</strain>
    </source>
</reference>
<feature type="compositionally biased region" description="Basic and acidic residues" evidence="1">
    <location>
        <begin position="108"/>
        <end position="120"/>
    </location>
</feature>
<sequence>MQSPAHYLKSAESWLDSKGKGAWIATMILAFIFIWPIGLAILFYMIWSNRMSCNKSRSHRGWGRDRFAPTGNHAFDAYREETLKRLEEEQEAFQGFLDRLRQAKDKTEFDQFMDQRRSRPADNGPEPQAG</sequence>
<dbReference type="InterPro" id="IPR021273">
    <property type="entry name" value="DUF2852"/>
</dbReference>
<evidence type="ECO:0000256" key="2">
    <source>
        <dbReference type="SAM" id="Phobius"/>
    </source>
</evidence>
<evidence type="ECO:0000313" key="3">
    <source>
        <dbReference type="EMBL" id="MBB5515824.1"/>
    </source>
</evidence>
<keyword evidence="2" id="KW-0812">Transmembrane</keyword>
<keyword evidence="2" id="KW-0472">Membrane</keyword>
<evidence type="ECO:0008006" key="5">
    <source>
        <dbReference type="Google" id="ProtNLM"/>
    </source>
</evidence>
<organism evidence="3 4">
    <name type="scientific">Rubricella aquisinus</name>
    <dbReference type="NCBI Taxonomy" id="2028108"/>
    <lineage>
        <taxon>Bacteria</taxon>
        <taxon>Pseudomonadati</taxon>
        <taxon>Pseudomonadota</taxon>
        <taxon>Alphaproteobacteria</taxon>
        <taxon>Rhodobacterales</taxon>
        <taxon>Paracoccaceae</taxon>
        <taxon>Rubricella</taxon>
    </lineage>
</organism>
<accession>A0A840WZF2</accession>
<keyword evidence="4" id="KW-1185">Reference proteome</keyword>
<dbReference type="EMBL" id="JACIJS010000005">
    <property type="protein sequence ID" value="MBB5515824.1"/>
    <property type="molecule type" value="Genomic_DNA"/>
</dbReference>
<dbReference type="RefSeq" id="WP_184010880.1">
    <property type="nucleotide sequence ID" value="NZ_JACIJS010000005.1"/>
</dbReference>
<name>A0A840WZF2_9RHOB</name>